<reference evidence="1 2" key="1">
    <citation type="journal article" date="2012" name="J. Bacteriol.">
        <title>Genome sequence of the cycloprodigiosin-producing bacterial strain Pseudoalteromonas rubra ATCC 29570(T).</title>
        <authorList>
            <person name="Xie B.B."/>
            <person name="Shu Y.L."/>
            <person name="Qin Q.L."/>
            <person name="Rong J.C."/>
            <person name="Zhang X.Y."/>
            <person name="Chen X.L."/>
            <person name="Zhou B.C."/>
            <person name="Zhang Y.Z."/>
        </authorList>
    </citation>
    <scope>NUCLEOTIDE SEQUENCE [LARGE SCALE GENOMIC DNA]</scope>
    <source>
        <strain evidence="1 2">DSM 6842</strain>
    </source>
</reference>
<proteinExistence type="predicted"/>
<evidence type="ECO:0000313" key="2">
    <source>
        <dbReference type="Proteomes" id="UP000016480"/>
    </source>
</evidence>
<gene>
    <name evidence="1" type="ORF">PRUB_a1089</name>
</gene>
<name>A0A8T0C7B0_9GAMM</name>
<sequence length="49" mass="5662">MYNMTTFANTVALTSVAIKVKKYLLCMPYPRATDAHHHLQLPLQDEQTR</sequence>
<organism evidence="1 2">
    <name type="scientific">Pseudoalteromonas rubra</name>
    <dbReference type="NCBI Taxonomy" id="43658"/>
    <lineage>
        <taxon>Bacteria</taxon>
        <taxon>Pseudomonadati</taxon>
        <taxon>Pseudomonadota</taxon>
        <taxon>Gammaproteobacteria</taxon>
        <taxon>Alteromonadales</taxon>
        <taxon>Pseudoalteromonadaceae</taxon>
        <taxon>Pseudoalteromonas</taxon>
    </lineage>
</organism>
<dbReference type="Proteomes" id="UP000016480">
    <property type="component" value="Unassembled WGS sequence"/>
</dbReference>
<dbReference type="AlphaFoldDB" id="A0A8T0C7B0"/>
<protein>
    <submittedName>
        <fullName evidence="1">Uncharacterized protein</fullName>
    </submittedName>
</protein>
<evidence type="ECO:0000313" key="1">
    <source>
        <dbReference type="EMBL" id="KAF7786500.1"/>
    </source>
</evidence>
<dbReference type="EMBL" id="AHCD03000035">
    <property type="protein sequence ID" value="KAF7786500.1"/>
    <property type="molecule type" value="Genomic_DNA"/>
</dbReference>
<comment type="caution">
    <text evidence="1">The sequence shown here is derived from an EMBL/GenBank/DDBJ whole genome shotgun (WGS) entry which is preliminary data.</text>
</comment>
<accession>A0A8T0C7B0</accession>